<dbReference type="Proteomes" id="UP000676967">
    <property type="component" value="Chromosome"/>
</dbReference>
<dbReference type="PANTHER" id="PTHR21310">
    <property type="entry name" value="AMINOGLYCOSIDE PHOSPHOTRANSFERASE-RELATED-RELATED"/>
    <property type="match status" value="1"/>
</dbReference>
<feature type="domain" description="Aminoglycoside phosphotransferase" evidence="1">
    <location>
        <begin position="23"/>
        <end position="225"/>
    </location>
</feature>
<protein>
    <recommendedName>
        <fullName evidence="1">Aminoglycoside phosphotransferase domain-containing protein</fullName>
    </recommendedName>
</protein>
<accession>A0ABM7LK87</accession>
<evidence type="ECO:0000313" key="2">
    <source>
        <dbReference type="EMBL" id="BCJ39677.1"/>
    </source>
</evidence>
<dbReference type="Pfam" id="PF01636">
    <property type="entry name" value="APH"/>
    <property type="match status" value="1"/>
</dbReference>
<keyword evidence="3" id="KW-1185">Reference proteome</keyword>
<dbReference type="InterPro" id="IPR051678">
    <property type="entry name" value="AGP_Transferase"/>
</dbReference>
<proteinExistence type="predicted"/>
<gene>
    <name evidence="2" type="ORF">Aiant_03340</name>
</gene>
<sequence length="274" mass="29368">MTEADVRAAVAEGLPGYEIGAIALLGEGVDHRAYEINRHLIVRLAKSPDPDETAREARLLTAVAAVAPLPVPSPAFVIPERGCLAYYKLPGVPLLELPQQFRAAHAASITAALGELLTAVRSIRPGEAEPDDQPPGEWLRETAELYPAVAAHVPPAYRARIEAFLRAEPPPGDHSLVFSHNDLGIEHVLVDESGTVTGVIDWSDAALVDPACDYGLLFRDLGPAALRGTDPDLTGRAVFYARCAVIEDLAYGLETGRARYAEKSLAALEWLFPG</sequence>
<name>A0ABM7LK87_9ACTN</name>
<dbReference type="EMBL" id="AP023356">
    <property type="protein sequence ID" value="BCJ39677.1"/>
    <property type="molecule type" value="Genomic_DNA"/>
</dbReference>
<dbReference type="RefSeq" id="WP_189335634.1">
    <property type="nucleotide sequence ID" value="NZ_AP023356.1"/>
</dbReference>
<dbReference type="Gene3D" id="3.30.200.20">
    <property type="entry name" value="Phosphorylase Kinase, domain 1"/>
    <property type="match status" value="1"/>
</dbReference>
<evidence type="ECO:0000259" key="1">
    <source>
        <dbReference type="Pfam" id="PF01636"/>
    </source>
</evidence>
<organism evidence="2 3">
    <name type="scientific">Actinoplanes ianthinogenes</name>
    <dbReference type="NCBI Taxonomy" id="122358"/>
    <lineage>
        <taxon>Bacteria</taxon>
        <taxon>Bacillati</taxon>
        <taxon>Actinomycetota</taxon>
        <taxon>Actinomycetes</taxon>
        <taxon>Micromonosporales</taxon>
        <taxon>Micromonosporaceae</taxon>
        <taxon>Actinoplanes</taxon>
    </lineage>
</organism>
<dbReference type="SUPFAM" id="SSF56112">
    <property type="entry name" value="Protein kinase-like (PK-like)"/>
    <property type="match status" value="1"/>
</dbReference>
<reference evidence="2 3" key="1">
    <citation type="submission" date="2020-08" db="EMBL/GenBank/DDBJ databases">
        <title>Whole genome shotgun sequence of Actinoplanes ianthinogenes NBRC 13996.</title>
        <authorList>
            <person name="Komaki H."/>
            <person name="Tamura T."/>
        </authorList>
    </citation>
    <scope>NUCLEOTIDE SEQUENCE [LARGE SCALE GENOMIC DNA]</scope>
    <source>
        <strain evidence="2 3">NBRC 13996</strain>
    </source>
</reference>
<dbReference type="InterPro" id="IPR011009">
    <property type="entry name" value="Kinase-like_dom_sf"/>
</dbReference>
<dbReference type="InterPro" id="IPR002575">
    <property type="entry name" value="Aminoglycoside_PTrfase"/>
</dbReference>
<evidence type="ECO:0000313" key="3">
    <source>
        <dbReference type="Proteomes" id="UP000676967"/>
    </source>
</evidence>
<dbReference type="Gene3D" id="3.90.1200.10">
    <property type="match status" value="1"/>
</dbReference>